<reference evidence="3 4" key="1">
    <citation type="submission" date="2006-02" db="EMBL/GenBank/DDBJ databases">
        <authorList>
            <person name="Amann R."/>
            <person name="Ferriera S."/>
            <person name="Johnson J."/>
            <person name="Kravitz S."/>
            <person name="Halpern A."/>
            <person name="Remington K."/>
            <person name="Beeson K."/>
            <person name="Tran B."/>
            <person name="Rogers Y.-H."/>
            <person name="Friedman R."/>
            <person name="Venter J.C."/>
        </authorList>
    </citation>
    <scope>NUCLEOTIDE SEQUENCE [LARGE SCALE GENOMIC DNA]</scope>
    <source>
        <strain evidence="3 4">DSM 3645</strain>
    </source>
</reference>
<feature type="transmembrane region" description="Helical" evidence="2">
    <location>
        <begin position="164"/>
        <end position="187"/>
    </location>
</feature>
<organism evidence="3 4">
    <name type="scientific">Blastopirellula marina DSM 3645</name>
    <dbReference type="NCBI Taxonomy" id="314230"/>
    <lineage>
        <taxon>Bacteria</taxon>
        <taxon>Pseudomonadati</taxon>
        <taxon>Planctomycetota</taxon>
        <taxon>Planctomycetia</taxon>
        <taxon>Pirellulales</taxon>
        <taxon>Pirellulaceae</taxon>
        <taxon>Blastopirellula</taxon>
    </lineage>
</organism>
<keyword evidence="2" id="KW-0472">Membrane</keyword>
<dbReference type="RefSeq" id="WP_002650359.1">
    <property type="nucleotide sequence ID" value="NZ_CH672376.1"/>
</dbReference>
<feature type="region of interest" description="Disordered" evidence="1">
    <location>
        <begin position="190"/>
        <end position="213"/>
    </location>
</feature>
<evidence type="ECO:0000313" key="4">
    <source>
        <dbReference type="Proteomes" id="UP000004358"/>
    </source>
</evidence>
<dbReference type="AlphaFoldDB" id="A3ZRN3"/>
<accession>A3ZRN3</accession>
<feature type="compositionally biased region" description="Basic and acidic residues" evidence="1">
    <location>
        <begin position="190"/>
        <end position="200"/>
    </location>
</feature>
<evidence type="ECO:0000256" key="1">
    <source>
        <dbReference type="SAM" id="MobiDB-lite"/>
    </source>
</evidence>
<dbReference type="Proteomes" id="UP000004358">
    <property type="component" value="Unassembled WGS sequence"/>
</dbReference>
<comment type="caution">
    <text evidence="3">The sequence shown here is derived from an EMBL/GenBank/DDBJ whole genome shotgun (WGS) entry which is preliminary data.</text>
</comment>
<evidence type="ECO:0000313" key="3">
    <source>
        <dbReference type="EMBL" id="EAQ80802.1"/>
    </source>
</evidence>
<evidence type="ECO:0000256" key="2">
    <source>
        <dbReference type="SAM" id="Phobius"/>
    </source>
</evidence>
<name>A3ZRN3_9BACT</name>
<dbReference type="EMBL" id="AANZ01000007">
    <property type="protein sequence ID" value="EAQ80802.1"/>
    <property type="molecule type" value="Genomic_DNA"/>
</dbReference>
<proteinExistence type="predicted"/>
<dbReference type="HOGENOM" id="CLU_1292344_0_0_0"/>
<keyword evidence="2" id="KW-1133">Transmembrane helix</keyword>
<gene>
    <name evidence="3" type="ORF">DSM3645_12316</name>
</gene>
<keyword evidence="2" id="KW-0812">Transmembrane</keyword>
<sequence>MPQFSLRALALFTALVCGSLTALRYPAPMLVESLQLLWPALLIVAACLAIGCRGSLRSLFIGFLIASLGAYYWDDSHRTSVRTIPTFSAALADNFQRHLLNGYLPEYDGLTTFSLDPHKADRVHYVKKDKDGNVLDRGTMPLRRVQNFGINKAVLPVQPDRVSYIATMKILSILWIGGIGAAIAYYADQASKRRRDDQPPRKKKDPPEAAGLA</sequence>
<feature type="transmembrane region" description="Helical" evidence="2">
    <location>
        <begin position="34"/>
        <end position="51"/>
    </location>
</feature>
<dbReference type="OrthoDB" id="9834033at2"/>
<protein>
    <submittedName>
        <fullName evidence="3">Uncharacterized protein</fullName>
    </submittedName>
</protein>
<feature type="transmembrane region" description="Helical" evidence="2">
    <location>
        <begin position="56"/>
        <end position="73"/>
    </location>
</feature>